<proteinExistence type="predicted"/>
<dbReference type="SUPFAM" id="SSF55920">
    <property type="entry name" value="Creatinase/aminopeptidase"/>
    <property type="match status" value="1"/>
</dbReference>
<dbReference type="InterPro" id="IPR000587">
    <property type="entry name" value="Creatinase_N"/>
</dbReference>
<organism evidence="3 4">
    <name type="scientific">Candidatus Tidjanibacter faecipullorum</name>
    <dbReference type="NCBI Taxonomy" id="2838766"/>
    <lineage>
        <taxon>Bacteria</taxon>
        <taxon>Pseudomonadati</taxon>
        <taxon>Bacteroidota</taxon>
        <taxon>Bacteroidia</taxon>
        <taxon>Bacteroidales</taxon>
        <taxon>Rikenellaceae</taxon>
        <taxon>Tidjanibacter</taxon>
    </lineage>
</organism>
<dbReference type="PANTHER" id="PTHR46112:SF2">
    <property type="entry name" value="XAA-PRO AMINOPEPTIDASE P-RELATED"/>
    <property type="match status" value="1"/>
</dbReference>
<dbReference type="Gene3D" id="3.90.230.10">
    <property type="entry name" value="Creatinase/methionine aminopeptidase superfamily"/>
    <property type="match status" value="1"/>
</dbReference>
<evidence type="ECO:0000313" key="3">
    <source>
        <dbReference type="EMBL" id="HIZ14596.1"/>
    </source>
</evidence>
<gene>
    <name evidence="3" type="ORF">H9816_01590</name>
</gene>
<evidence type="ECO:0000313" key="4">
    <source>
        <dbReference type="Proteomes" id="UP000824014"/>
    </source>
</evidence>
<reference evidence="3" key="1">
    <citation type="journal article" date="2021" name="PeerJ">
        <title>Extensive microbial diversity within the chicken gut microbiome revealed by metagenomics and culture.</title>
        <authorList>
            <person name="Gilroy R."/>
            <person name="Ravi A."/>
            <person name="Getino M."/>
            <person name="Pursley I."/>
            <person name="Horton D.L."/>
            <person name="Alikhan N.F."/>
            <person name="Baker D."/>
            <person name="Gharbi K."/>
            <person name="Hall N."/>
            <person name="Watson M."/>
            <person name="Adriaenssens E.M."/>
            <person name="Foster-Nyarko E."/>
            <person name="Jarju S."/>
            <person name="Secka A."/>
            <person name="Antonio M."/>
            <person name="Oren A."/>
            <person name="Chaudhuri R.R."/>
            <person name="La Ragione R."/>
            <person name="Hildebrand F."/>
            <person name="Pallen M.J."/>
        </authorList>
    </citation>
    <scope>NUCLEOTIDE SEQUENCE</scope>
    <source>
        <strain evidence="3">ChiHjej11B10-19426</strain>
    </source>
</reference>
<dbReference type="InterPro" id="IPR000994">
    <property type="entry name" value="Pept_M24"/>
</dbReference>
<dbReference type="AlphaFoldDB" id="A0A9D2IKV6"/>
<comment type="caution">
    <text evidence="3">The sequence shown here is derived from an EMBL/GenBank/DDBJ whole genome shotgun (WGS) entry which is preliminary data.</text>
</comment>
<evidence type="ECO:0000259" key="2">
    <source>
        <dbReference type="Pfam" id="PF01321"/>
    </source>
</evidence>
<sequence>MENELELKWDRLRRAMVAEGVDGCLVTTNRNLYWLTGRVVNGYFYLPAEGAPRLFLKRPAETGIASTAIRKPEQLPEAFAQAGLPLPRRLMLEDGTLPYNEYVRLQRSFAASETVGGSQLLRRLRMIKTPWEIEQMRLSARRQAEVYRMIPSCYRPGMTDLELQIEIERLMRLHGSCGVFHADGINMEIFMGSLLAGANAEEPSPFDFALGGAGQDACLPLGANGTRLEEGMAVMVDMAGNYTAYQSDMTRVFAVGQLPGEALRAHAVSCDVTARMERTARPGVSCAQLYRDALDRAAEAGLAANFMGTRLQAKFVGHGIGLDVNELPVLTPRSQDVLQPGMTFAFEPKFVIPGVGAVGIENTYLVTDEGVEKLTLLEEAIVPLT</sequence>
<dbReference type="SUPFAM" id="SSF53092">
    <property type="entry name" value="Creatinase/prolidase N-terminal domain"/>
    <property type="match status" value="1"/>
</dbReference>
<dbReference type="Pfam" id="PF00557">
    <property type="entry name" value="Peptidase_M24"/>
    <property type="match status" value="1"/>
</dbReference>
<reference evidence="3" key="2">
    <citation type="submission" date="2021-04" db="EMBL/GenBank/DDBJ databases">
        <authorList>
            <person name="Gilroy R."/>
        </authorList>
    </citation>
    <scope>NUCLEOTIDE SEQUENCE</scope>
    <source>
        <strain evidence="3">ChiHjej11B10-19426</strain>
    </source>
</reference>
<dbReference type="InterPro" id="IPR029149">
    <property type="entry name" value="Creatin/AminoP/Spt16_N"/>
</dbReference>
<dbReference type="Proteomes" id="UP000824014">
    <property type="component" value="Unassembled WGS sequence"/>
</dbReference>
<dbReference type="EMBL" id="DXCC01000004">
    <property type="protein sequence ID" value="HIZ14596.1"/>
    <property type="molecule type" value="Genomic_DNA"/>
</dbReference>
<dbReference type="InterPro" id="IPR050659">
    <property type="entry name" value="Peptidase_M24B"/>
</dbReference>
<feature type="domain" description="Peptidase M24" evidence="1">
    <location>
        <begin position="134"/>
        <end position="368"/>
    </location>
</feature>
<dbReference type="PANTHER" id="PTHR46112">
    <property type="entry name" value="AMINOPEPTIDASE"/>
    <property type="match status" value="1"/>
</dbReference>
<dbReference type="Gene3D" id="3.40.350.10">
    <property type="entry name" value="Creatinase/prolidase N-terminal domain"/>
    <property type="match status" value="1"/>
</dbReference>
<evidence type="ECO:0000259" key="1">
    <source>
        <dbReference type="Pfam" id="PF00557"/>
    </source>
</evidence>
<feature type="domain" description="Creatinase N-terminal" evidence="2">
    <location>
        <begin position="9"/>
        <end position="127"/>
    </location>
</feature>
<protein>
    <submittedName>
        <fullName evidence="3">Xaa-Pro peptidase family protein</fullName>
    </submittedName>
</protein>
<name>A0A9D2IKV6_9BACT</name>
<dbReference type="CDD" id="cd01066">
    <property type="entry name" value="APP_MetAP"/>
    <property type="match status" value="1"/>
</dbReference>
<accession>A0A9D2IKV6</accession>
<dbReference type="Pfam" id="PF01321">
    <property type="entry name" value="Creatinase_N"/>
    <property type="match status" value="1"/>
</dbReference>
<dbReference type="InterPro" id="IPR036005">
    <property type="entry name" value="Creatinase/aminopeptidase-like"/>
</dbReference>